<dbReference type="AlphaFoldDB" id="V9KIX3"/>
<protein>
    <submittedName>
        <fullName evidence="9">BTB/POZ domain-containing protein KCTD8-like protein</fullName>
    </submittedName>
</protein>
<feature type="non-terminal residue" evidence="9">
    <location>
        <position position="1"/>
    </location>
</feature>
<evidence type="ECO:0000256" key="6">
    <source>
        <dbReference type="ARBA" id="ARBA00023273"/>
    </source>
</evidence>
<feature type="compositionally biased region" description="Basic and acidic residues" evidence="7">
    <location>
        <begin position="226"/>
        <end position="297"/>
    </location>
</feature>
<dbReference type="Pfam" id="PF23110">
    <property type="entry name" value="H1_KCTD8_12_16"/>
    <property type="match status" value="1"/>
</dbReference>
<dbReference type="PANTHER" id="PTHR14499">
    <property type="entry name" value="POTASSIUM CHANNEL TETRAMERIZATION DOMAIN-CONTAINING"/>
    <property type="match status" value="1"/>
</dbReference>
<evidence type="ECO:0000313" key="9">
    <source>
        <dbReference type="EMBL" id="AFO97998.1"/>
    </source>
</evidence>
<dbReference type="GO" id="GO:0043235">
    <property type="term" value="C:receptor complex"/>
    <property type="evidence" value="ECO:0007669"/>
    <property type="project" value="TreeGrafter"/>
</dbReference>
<dbReference type="GO" id="GO:0008277">
    <property type="term" value="P:regulation of G protein-coupled receptor signaling pathway"/>
    <property type="evidence" value="ECO:0007669"/>
    <property type="project" value="TreeGrafter"/>
</dbReference>
<evidence type="ECO:0000256" key="4">
    <source>
        <dbReference type="ARBA" id="ARBA00022553"/>
    </source>
</evidence>
<dbReference type="GO" id="GO:0043005">
    <property type="term" value="C:neuron projection"/>
    <property type="evidence" value="ECO:0007669"/>
    <property type="project" value="UniProtKB-SubCell"/>
</dbReference>
<evidence type="ECO:0000256" key="7">
    <source>
        <dbReference type="SAM" id="MobiDB-lite"/>
    </source>
</evidence>
<evidence type="ECO:0000256" key="2">
    <source>
        <dbReference type="ARBA" id="ARBA00004487"/>
    </source>
</evidence>
<evidence type="ECO:0000256" key="1">
    <source>
        <dbReference type="ARBA" id="ARBA00004236"/>
    </source>
</evidence>
<dbReference type="CDD" id="cd22216">
    <property type="entry name" value="H1_KCTD12b"/>
    <property type="match status" value="1"/>
</dbReference>
<sequence>SGFITIGYRGSYTLGRDSQTDAKFRRVARIMVCGKTALAKEVFGETLNESRDPDRPPERYTSRYYLKFTFLEQAFDKLAEAGFHMLSCNSTGTCAFAHEQTDDKIWTSYTEYVFYRCPNSVNQMDSIDHLIGTVTNRSFELLGVTEELDKMNGTIENTKTYTDTLQITVPNLAEKRIQVEKWVEAEKQMDEEERMEEEERIKEEKRIEADRRMEEENRIQEEKKIQEKKRMEEKRMEEEKKMEEKKRMEQERMEEEKMMAEKRMEEKRMEEKNRTEEKRTEEEKRIEVEKQMEKEERIEEEERMEMEKTKDPVQKLLSQQHSNINKSNMEKTTEMDENDNNNEKQTLEAELQKCIEDLKNFKIPPKFAKKQRHWQNELLKKYNM</sequence>
<dbReference type="InterPro" id="IPR057093">
    <property type="entry name" value="H1_KCTD8_12_16"/>
</dbReference>
<dbReference type="GO" id="GO:0005886">
    <property type="term" value="C:plasma membrane"/>
    <property type="evidence" value="ECO:0007669"/>
    <property type="project" value="UniProtKB-SubCell"/>
</dbReference>
<keyword evidence="4" id="KW-0597">Phosphoprotein</keyword>
<name>V9KIX3_CALMI</name>
<evidence type="ECO:0000256" key="3">
    <source>
        <dbReference type="ARBA" id="ARBA00022475"/>
    </source>
</evidence>
<keyword evidence="3" id="KW-1003">Cell membrane</keyword>
<evidence type="ECO:0000256" key="5">
    <source>
        <dbReference type="ARBA" id="ARBA00023136"/>
    </source>
</evidence>
<feature type="compositionally biased region" description="Polar residues" evidence="7">
    <location>
        <begin position="316"/>
        <end position="327"/>
    </location>
</feature>
<comment type="subcellular location">
    <subcellularLocation>
        <location evidence="1">Cell membrane</location>
    </subcellularLocation>
    <subcellularLocation>
        <location evidence="2">Cell projection</location>
        <location evidence="2">Neuron projection</location>
    </subcellularLocation>
</comment>
<feature type="domain" description="KCTD8/12/16 H1" evidence="8">
    <location>
        <begin position="2"/>
        <end position="116"/>
    </location>
</feature>
<organism evidence="9">
    <name type="scientific">Callorhinchus milii</name>
    <name type="common">Ghost shark</name>
    <dbReference type="NCBI Taxonomy" id="7868"/>
    <lineage>
        <taxon>Eukaryota</taxon>
        <taxon>Metazoa</taxon>
        <taxon>Chordata</taxon>
        <taxon>Craniata</taxon>
        <taxon>Vertebrata</taxon>
        <taxon>Chondrichthyes</taxon>
        <taxon>Holocephali</taxon>
        <taxon>Chimaeriformes</taxon>
        <taxon>Callorhinchidae</taxon>
        <taxon>Callorhinchus</taxon>
    </lineage>
</organism>
<keyword evidence="6" id="KW-0966">Cell projection</keyword>
<feature type="region of interest" description="Disordered" evidence="7">
    <location>
        <begin position="226"/>
        <end position="346"/>
    </location>
</feature>
<evidence type="ECO:0000259" key="8">
    <source>
        <dbReference type="Pfam" id="PF23110"/>
    </source>
</evidence>
<keyword evidence="5" id="KW-0472">Membrane</keyword>
<dbReference type="PANTHER" id="PTHR14499:SF30">
    <property type="entry name" value="POTASSIUM CHANNEL TETRAMERISATION DOMAIN CONTAINING 12B"/>
    <property type="match status" value="1"/>
</dbReference>
<dbReference type="EMBL" id="JW865481">
    <property type="protein sequence ID" value="AFO97998.1"/>
    <property type="molecule type" value="mRNA"/>
</dbReference>
<reference evidence="9" key="1">
    <citation type="journal article" date="2014" name="Nature">
        <title>Elephant shark genome provides unique insights into gnathostome evolution.</title>
        <authorList>
            <consortium name="International Elephant Shark Genome Sequencing Consortium"/>
            <person name="Venkatesh B."/>
            <person name="Lee A.P."/>
            <person name="Ravi V."/>
            <person name="Maurya A.K."/>
            <person name="Lian M.M."/>
            <person name="Swann J.B."/>
            <person name="Ohta Y."/>
            <person name="Flajnik M.F."/>
            <person name="Sutoh Y."/>
            <person name="Kasahara M."/>
            <person name="Hoon S."/>
            <person name="Gangu V."/>
            <person name="Roy S.W."/>
            <person name="Irimia M."/>
            <person name="Korzh V."/>
            <person name="Kondrychyn I."/>
            <person name="Lim Z.W."/>
            <person name="Tay B.H."/>
            <person name="Tohari S."/>
            <person name="Kong K.W."/>
            <person name="Ho S."/>
            <person name="Lorente-Galdos B."/>
            <person name="Quilez J."/>
            <person name="Marques-Bonet T."/>
            <person name="Raney B.J."/>
            <person name="Ingham P.W."/>
            <person name="Tay A."/>
            <person name="Hillier L.W."/>
            <person name="Minx P."/>
            <person name="Boehm T."/>
            <person name="Wilson R.K."/>
            <person name="Brenner S."/>
            <person name="Warren W.C."/>
        </authorList>
    </citation>
    <scope>NUCLEOTIDE SEQUENCE</scope>
    <source>
        <tissue evidence="9">Heart</tissue>
    </source>
</reference>
<proteinExistence type="evidence at transcript level"/>
<accession>V9KIX3</accession>